<dbReference type="GO" id="GO:0016272">
    <property type="term" value="C:prefoldin complex"/>
    <property type="evidence" value="ECO:0007669"/>
    <property type="project" value="UniProtKB-UniRule"/>
</dbReference>
<gene>
    <name evidence="5 8" type="primary">pfdA</name>
    <name evidence="8" type="ORF">DRO07_00665</name>
</gene>
<feature type="coiled-coil region" evidence="7">
    <location>
        <begin position="102"/>
        <end position="150"/>
    </location>
</feature>
<dbReference type="InterPro" id="IPR011599">
    <property type="entry name" value="PFD_alpha_archaea"/>
</dbReference>
<evidence type="ECO:0000256" key="7">
    <source>
        <dbReference type="SAM" id="Coils"/>
    </source>
</evidence>
<comment type="similarity">
    <text evidence="1">Belongs to the prefoldin subunit alpha family.</text>
</comment>
<evidence type="ECO:0000256" key="2">
    <source>
        <dbReference type="ARBA" id="ARBA00011716"/>
    </source>
</evidence>
<protein>
    <recommendedName>
        <fullName evidence="5 6">Prefoldin subunit alpha</fullName>
    </recommendedName>
    <alternativeName>
        <fullName evidence="5">GimC subunit alpha</fullName>
    </alternativeName>
</protein>
<dbReference type="Pfam" id="PF02996">
    <property type="entry name" value="Prefoldin"/>
    <property type="match status" value="1"/>
</dbReference>
<accession>A0A497JJW0</accession>
<evidence type="ECO:0000313" key="9">
    <source>
        <dbReference type="Proteomes" id="UP000277633"/>
    </source>
</evidence>
<dbReference type="CDD" id="cd23160">
    <property type="entry name" value="Prefoldin_alpha_GimC"/>
    <property type="match status" value="1"/>
</dbReference>
<dbReference type="InterPro" id="IPR009053">
    <property type="entry name" value="Prefoldin"/>
</dbReference>
<evidence type="ECO:0000313" key="8">
    <source>
        <dbReference type="EMBL" id="RLG70247.1"/>
    </source>
</evidence>
<dbReference type="EMBL" id="QMWO01000013">
    <property type="protein sequence ID" value="RLG70247.1"/>
    <property type="molecule type" value="Genomic_DNA"/>
</dbReference>
<dbReference type="NCBIfam" id="TIGR00293">
    <property type="entry name" value="prefoldin subunit alpha"/>
    <property type="match status" value="1"/>
</dbReference>
<evidence type="ECO:0000256" key="4">
    <source>
        <dbReference type="ARBA" id="ARBA00025077"/>
    </source>
</evidence>
<dbReference type="Proteomes" id="UP000277633">
    <property type="component" value="Unassembled WGS sequence"/>
</dbReference>
<name>A0A497JJW0_9ARCH</name>
<evidence type="ECO:0000256" key="5">
    <source>
        <dbReference type="HAMAP-Rule" id="MF_00308"/>
    </source>
</evidence>
<dbReference type="AlphaFoldDB" id="A0A497JJW0"/>
<comment type="caution">
    <text evidence="8">The sequence shown here is derived from an EMBL/GenBank/DDBJ whole genome shotgun (WGS) entry which is preliminary data.</text>
</comment>
<evidence type="ECO:0000256" key="6">
    <source>
        <dbReference type="NCBIfam" id="TIGR00293"/>
    </source>
</evidence>
<feature type="coiled-coil region" evidence="7">
    <location>
        <begin position="24"/>
        <end position="58"/>
    </location>
</feature>
<dbReference type="GO" id="GO:0006457">
    <property type="term" value="P:protein folding"/>
    <property type="evidence" value="ECO:0007669"/>
    <property type="project" value="UniProtKB-UniRule"/>
</dbReference>
<comment type="similarity">
    <text evidence="5">Belongs to the prefoldin alpha subunit family.</text>
</comment>
<keyword evidence="3 5" id="KW-0143">Chaperone</keyword>
<organism evidence="8 9">
    <name type="scientific">Candidatus Iainarchaeum sp</name>
    <dbReference type="NCBI Taxonomy" id="3101447"/>
    <lineage>
        <taxon>Archaea</taxon>
        <taxon>Candidatus Iainarchaeota</taxon>
        <taxon>Candidatus Iainarchaeia</taxon>
        <taxon>Candidatus Iainarchaeales</taxon>
        <taxon>Candidatus Iainarchaeaceae</taxon>
        <taxon>Candidatus Iainarchaeum</taxon>
    </lineage>
</organism>
<comment type="subcellular location">
    <subcellularLocation>
        <location evidence="5">Cytoplasm</location>
    </subcellularLocation>
</comment>
<comment type="subunit">
    <text evidence="2 5">Heterohexamer of two alpha and four beta subunits.</text>
</comment>
<sequence length="152" mass="17222">MAKEKKPKELKLTFEQLIAMHQQQRALIESLANQENLVRNLIRETQATQDALNEIKKTKKLTNILVPLGSGIFAYAKLADTSEVKMEIGGNVFESMPISKAINKLEDRKAGFERNLKQIIERKRKAIALITQLEQLIAEAQRKAREQVQGVA</sequence>
<dbReference type="Gene3D" id="1.10.287.370">
    <property type="match status" value="1"/>
</dbReference>
<keyword evidence="5" id="KW-0963">Cytoplasm</keyword>
<reference evidence="8 9" key="1">
    <citation type="submission" date="2018-06" db="EMBL/GenBank/DDBJ databases">
        <title>Extensive metabolic versatility and redundancy in microbially diverse, dynamic hydrothermal sediments.</title>
        <authorList>
            <person name="Dombrowski N."/>
            <person name="Teske A."/>
            <person name="Baker B.J."/>
        </authorList>
    </citation>
    <scope>NUCLEOTIDE SEQUENCE [LARGE SCALE GENOMIC DNA]</scope>
    <source>
        <strain evidence="8">B9_G13</strain>
    </source>
</reference>
<comment type="function">
    <text evidence="4 5">Molecular chaperone capable of stabilizing a range of proteins. Seems to fulfill an ATP-independent, HSP70-like function in archaeal de novo protein folding.</text>
</comment>
<dbReference type="SUPFAM" id="SSF46579">
    <property type="entry name" value="Prefoldin"/>
    <property type="match status" value="1"/>
</dbReference>
<dbReference type="InterPro" id="IPR004127">
    <property type="entry name" value="Prefoldin_subunit_alpha"/>
</dbReference>
<dbReference type="GO" id="GO:0005737">
    <property type="term" value="C:cytoplasm"/>
    <property type="evidence" value="ECO:0007669"/>
    <property type="project" value="UniProtKB-SubCell"/>
</dbReference>
<evidence type="ECO:0000256" key="1">
    <source>
        <dbReference type="ARBA" id="ARBA00010048"/>
    </source>
</evidence>
<dbReference type="HAMAP" id="MF_00308">
    <property type="entry name" value="PfdA"/>
    <property type="match status" value="1"/>
</dbReference>
<keyword evidence="7" id="KW-0175">Coiled coil</keyword>
<dbReference type="GO" id="GO:0051082">
    <property type="term" value="F:unfolded protein binding"/>
    <property type="evidence" value="ECO:0007669"/>
    <property type="project" value="UniProtKB-UniRule"/>
</dbReference>
<proteinExistence type="inferred from homology"/>
<evidence type="ECO:0000256" key="3">
    <source>
        <dbReference type="ARBA" id="ARBA00023186"/>
    </source>
</evidence>